<evidence type="ECO:0000313" key="5">
    <source>
        <dbReference type="EMBL" id="WLQ34780.1"/>
    </source>
</evidence>
<evidence type="ECO:0000259" key="4">
    <source>
        <dbReference type="SMART" id="SM00701"/>
    </source>
</evidence>
<gene>
    <name evidence="5" type="ORF">P8A18_15650</name>
</gene>
<evidence type="ECO:0000259" key="3">
    <source>
        <dbReference type="SMART" id="SM00644"/>
    </source>
</evidence>
<evidence type="ECO:0000256" key="2">
    <source>
        <dbReference type="SAM" id="MobiDB-lite"/>
    </source>
</evidence>
<feature type="compositionally biased region" description="Basic and acidic residues" evidence="2">
    <location>
        <begin position="241"/>
        <end position="253"/>
    </location>
</feature>
<dbReference type="InterPro" id="IPR015510">
    <property type="entry name" value="PGRP"/>
</dbReference>
<feature type="domain" description="Peptidoglycan recognition protein family" evidence="4">
    <location>
        <begin position="47"/>
        <end position="195"/>
    </location>
</feature>
<dbReference type="SUPFAM" id="SSF55846">
    <property type="entry name" value="N-acetylmuramoyl-L-alanine amidase-like"/>
    <property type="match status" value="1"/>
</dbReference>
<reference evidence="5 6" key="1">
    <citation type="submission" date="2023-03" db="EMBL/GenBank/DDBJ databases">
        <title>Isolation and description of six Streptomyces strains from soil environments, able to metabolize different microbial glucans.</title>
        <authorList>
            <person name="Widen T."/>
            <person name="Larsbrink J."/>
        </authorList>
    </citation>
    <scope>NUCLEOTIDE SEQUENCE [LARGE SCALE GENOMIC DNA]</scope>
    <source>
        <strain evidence="5 6">Mut1</strain>
    </source>
</reference>
<dbReference type="InterPro" id="IPR036505">
    <property type="entry name" value="Amidase/PGRP_sf"/>
</dbReference>
<dbReference type="PANTHER" id="PTHR11022">
    <property type="entry name" value="PEPTIDOGLYCAN RECOGNITION PROTEIN"/>
    <property type="match status" value="1"/>
</dbReference>
<dbReference type="PANTHER" id="PTHR11022:SF41">
    <property type="entry name" value="PEPTIDOGLYCAN-RECOGNITION PROTEIN LC-RELATED"/>
    <property type="match status" value="1"/>
</dbReference>
<comment type="similarity">
    <text evidence="1">Belongs to the N-acetylmuramoyl-L-alanine amidase 2 family.</text>
</comment>
<proteinExistence type="inferred from homology"/>
<dbReference type="SMART" id="SM00701">
    <property type="entry name" value="PGRP"/>
    <property type="match status" value="1"/>
</dbReference>
<dbReference type="Gene3D" id="3.40.80.10">
    <property type="entry name" value="Peptidoglycan recognition protein-like"/>
    <property type="match status" value="1"/>
</dbReference>
<feature type="domain" description="N-acetylmuramoyl-L-alanine amidase" evidence="3">
    <location>
        <begin position="60"/>
        <end position="223"/>
    </location>
</feature>
<protein>
    <submittedName>
        <fullName evidence="5">Peptidoglycan recognition protein</fullName>
    </submittedName>
</protein>
<evidence type="ECO:0000256" key="1">
    <source>
        <dbReference type="ARBA" id="ARBA00007553"/>
    </source>
</evidence>
<dbReference type="InterPro" id="IPR002502">
    <property type="entry name" value="Amidase_domain"/>
</dbReference>
<sequence>MWPHRIWLGVAVLPLVLLVPRDAPVRQVLAERPPGSSRERAGTVPQPVIVSRAAWHANESIVRERAVYTGAVRAVFIHHTGESNDYDCVDAPDLVRAVEQSHIEGNGWDDIGYNFLVDRCGTIYEGRAGGVTRSVRGAHTTGFNADSVGIAVLGDYRNGEKVPAAVVRALAEVAAWKLRPGVDPEGKVRLVSTNDESRYPKGKAAVLNVISGHRDTYETTCPGQALYDALPAIRAAAAALREGRGTGEGRPDTEDAGSTHHPLN</sequence>
<dbReference type="EMBL" id="CP120997">
    <property type="protein sequence ID" value="WLQ34780.1"/>
    <property type="molecule type" value="Genomic_DNA"/>
</dbReference>
<accession>A0ABY9HJW2</accession>
<dbReference type="Pfam" id="PF01510">
    <property type="entry name" value="Amidase_2"/>
    <property type="match status" value="1"/>
</dbReference>
<name>A0ABY9HJW2_9ACTN</name>
<keyword evidence="6" id="KW-1185">Reference proteome</keyword>
<organism evidence="5 6">
    <name type="scientific">Streptomyces castrisilvae</name>
    <dbReference type="NCBI Taxonomy" id="3033811"/>
    <lineage>
        <taxon>Bacteria</taxon>
        <taxon>Bacillati</taxon>
        <taxon>Actinomycetota</taxon>
        <taxon>Actinomycetes</taxon>
        <taxon>Kitasatosporales</taxon>
        <taxon>Streptomycetaceae</taxon>
        <taxon>Streptomyces</taxon>
    </lineage>
</organism>
<evidence type="ECO:0000313" key="6">
    <source>
        <dbReference type="Proteomes" id="UP001239522"/>
    </source>
</evidence>
<dbReference type="Proteomes" id="UP001239522">
    <property type="component" value="Chromosome"/>
</dbReference>
<dbReference type="InterPro" id="IPR006619">
    <property type="entry name" value="PGRP_domain_met/bac"/>
</dbReference>
<dbReference type="CDD" id="cd06583">
    <property type="entry name" value="PGRP"/>
    <property type="match status" value="1"/>
</dbReference>
<dbReference type="RefSeq" id="WP_306055220.1">
    <property type="nucleotide sequence ID" value="NZ_CP120997.1"/>
</dbReference>
<dbReference type="SMART" id="SM00644">
    <property type="entry name" value="Ami_2"/>
    <property type="match status" value="1"/>
</dbReference>
<feature type="region of interest" description="Disordered" evidence="2">
    <location>
        <begin position="241"/>
        <end position="264"/>
    </location>
</feature>